<proteinExistence type="predicted"/>
<feature type="region of interest" description="Disordered" evidence="1">
    <location>
        <begin position="434"/>
        <end position="673"/>
    </location>
</feature>
<sequence>MQPEAWETKPGNRFTTDRFDGDLCDPDLSRSHAEPLLGPQWWATVETDAAARAVAHFSGGSADAASWADWSDWLTTAPGMSPTITLPHAVPSDTVRTNAVPSNGMRPGERGSDLCGGSESVPITGPAAGHVPGRAPDVAVGRETRHAVDEDTHPAGDAAQTCEARTGDGQARDGQQDDAESDGDGDAGASWPLVSQVRESALALALTPVPDSPRQCLAQVEELVFARDRLEAAIAARIARVHATGTAREHGHASTKTWLRSACGMSRRNANHIVALGTELERLPEVRRRFSAGSLTEGVVSAICAATARLSDEDAAKAETILLELADSAGPDEIAKAGRYLRAVLDPDGEIKDANADYDSRFLLIRETDTGGLEGEFRLPREAAARLRTLLDAYAKPKARGDDRPLRVRNADALIALLEQEITAELLVLVNAESLPDDPTPGATAREDDGSTIRTGEGDESADSARPSSAASDAPPPGDLKASGRLHDSDPADDTADDAADDTAAARTGGTGDGDTPAADTPAAGPPASGGTAPGTFGQDIKRDDGLAHDPVDSQAGAPDPGSPDIGDPGYGSDHFGLVRPGPGTRMGAGTGDEPEPAYADSDHPRGGIADDPRNGPPYDGGDVLPGLEDLHAEEPWRSQTDRERPGREESAHPEETHRDSSGNRAPERESCEAGLGEVMDWQLQAALRTLPGLLLSTGQLLPITDIHRLARTSALVRMVMNADGQVLDMGRKVRLATPAQRRAIAARYTTCMVDGCPLPAGMCQVDHIDNWSEGGRTDLAKLGPMCQYHNRDRYRHPDHYRRRQIGPDRWAFTYTGPFADTRRQT</sequence>
<feature type="domain" description="HNH nuclease" evidence="2">
    <location>
        <begin position="740"/>
        <end position="792"/>
    </location>
</feature>
<dbReference type="EMBL" id="BOOG01000044">
    <property type="protein sequence ID" value="GIH72076.1"/>
    <property type="molecule type" value="Genomic_DNA"/>
</dbReference>
<evidence type="ECO:0000259" key="2">
    <source>
        <dbReference type="SMART" id="SM00507"/>
    </source>
</evidence>
<feature type="compositionally biased region" description="Low complexity" evidence="1">
    <location>
        <begin position="502"/>
        <end position="536"/>
    </location>
</feature>
<feature type="region of interest" description="Disordered" evidence="1">
    <location>
        <begin position="1"/>
        <end position="34"/>
    </location>
</feature>
<feature type="compositionally biased region" description="Acidic residues" evidence="1">
    <location>
        <begin position="176"/>
        <end position="185"/>
    </location>
</feature>
<comment type="caution">
    <text evidence="3">The sequence shown here is derived from an EMBL/GenBank/DDBJ whole genome shotgun (WGS) entry which is preliminary data.</text>
</comment>
<feature type="compositionally biased region" description="Low complexity" evidence="1">
    <location>
        <begin position="464"/>
        <end position="473"/>
    </location>
</feature>
<feature type="compositionally biased region" description="Basic and acidic residues" evidence="1">
    <location>
        <begin position="15"/>
        <end position="33"/>
    </location>
</feature>
<dbReference type="InterPro" id="IPR003615">
    <property type="entry name" value="HNH_nuc"/>
</dbReference>
<feature type="region of interest" description="Disordered" evidence="1">
    <location>
        <begin position="93"/>
        <end position="190"/>
    </location>
</feature>
<reference evidence="3" key="1">
    <citation type="submission" date="2021-01" db="EMBL/GenBank/DDBJ databases">
        <title>Whole genome shotgun sequence of Sphaerimonospora thailandensis NBRC 107569.</title>
        <authorList>
            <person name="Komaki H."/>
            <person name="Tamura T."/>
        </authorList>
    </citation>
    <scope>NUCLEOTIDE SEQUENCE</scope>
    <source>
        <strain evidence="3">NBRC 107569</strain>
    </source>
</reference>
<feature type="compositionally biased region" description="Basic and acidic residues" evidence="1">
    <location>
        <begin position="540"/>
        <end position="552"/>
    </location>
</feature>
<dbReference type="Pfam" id="PF02720">
    <property type="entry name" value="DUF222"/>
    <property type="match status" value="2"/>
</dbReference>
<keyword evidence="4" id="KW-1185">Reference proteome</keyword>
<protein>
    <recommendedName>
        <fullName evidence="2">HNH nuclease domain-containing protein</fullName>
    </recommendedName>
</protein>
<dbReference type="Proteomes" id="UP000610966">
    <property type="component" value="Unassembled WGS sequence"/>
</dbReference>
<feature type="compositionally biased region" description="Basic and acidic residues" evidence="1">
    <location>
        <begin position="601"/>
        <end position="614"/>
    </location>
</feature>
<feature type="compositionally biased region" description="Acidic residues" evidence="1">
    <location>
        <begin position="491"/>
        <end position="501"/>
    </location>
</feature>
<organism evidence="3 4">
    <name type="scientific">Sphaerimonospora thailandensis</name>
    <dbReference type="NCBI Taxonomy" id="795644"/>
    <lineage>
        <taxon>Bacteria</taxon>
        <taxon>Bacillati</taxon>
        <taxon>Actinomycetota</taxon>
        <taxon>Actinomycetes</taxon>
        <taxon>Streptosporangiales</taxon>
        <taxon>Streptosporangiaceae</taxon>
        <taxon>Sphaerimonospora</taxon>
    </lineage>
</organism>
<accession>A0A8J3W1S4</accession>
<dbReference type="Gene3D" id="1.10.30.50">
    <property type="match status" value="1"/>
</dbReference>
<feature type="compositionally biased region" description="Low complexity" evidence="1">
    <location>
        <begin position="559"/>
        <end position="574"/>
    </location>
</feature>
<evidence type="ECO:0000313" key="4">
    <source>
        <dbReference type="Proteomes" id="UP000610966"/>
    </source>
</evidence>
<dbReference type="AlphaFoldDB" id="A0A8J3W1S4"/>
<feature type="compositionally biased region" description="Basic and acidic residues" evidence="1">
    <location>
        <begin position="629"/>
        <end position="672"/>
    </location>
</feature>
<dbReference type="CDD" id="cd00085">
    <property type="entry name" value="HNHc"/>
    <property type="match status" value="1"/>
</dbReference>
<dbReference type="InterPro" id="IPR003870">
    <property type="entry name" value="DUF222"/>
</dbReference>
<name>A0A8J3W1S4_9ACTN</name>
<dbReference type="SMART" id="SM00507">
    <property type="entry name" value="HNHc"/>
    <property type="match status" value="1"/>
</dbReference>
<evidence type="ECO:0000313" key="3">
    <source>
        <dbReference type="EMBL" id="GIH72076.1"/>
    </source>
</evidence>
<evidence type="ECO:0000256" key="1">
    <source>
        <dbReference type="SAM" id="MobiDB-lite"/>
    </source>
</evidence>
<feature type="compositionally biased region" description="Basic and acidic residues" evidence="1">
    <location>
        <begin position="140"/>
        <end position="154"/>
    </location>
</feature>
<gene>
    <name evidence="3" type="ORF">Mth01_43290</name>
</gene>